<dbReference type="PROSITE" id="PS51781">
    <property type="entry name" value="SH3B"/>
    <property type="match status" value="1"/>
</dbReference>
<dbReference type="InterPro" id="IPR003646">
    <property type="entry name" value="SH3-like_bac-type"/>
</dbReference>
<keyword evidence="6" id="KW-0175">Coiled coil</keyword>
<evidence type="ECO:0000256" key="6">
    <source>
        <dbReference type="SAM" id="Coils"/>
    </source>
</evidence>
<dbReference type="RefSeq" id="WP_163298074.1">
    <property type="nucleotide sequence ID" value="NZ_JAAGRR010000025.1"/>
</dbReference>
<organism evidence="10 11">
    <name type="scientific">Dissulfurirhabdus thermomarina</name>
    <dbReference type="NCBI Taxonomy" id="1765737"/>
    <lineage>
        <taxon>Bacteria</taxon>
        <taxon>Deltaproteobacteria</taxon>
        <taxon>Dissulfurirhabdaceae</taxon>
        <taxon>Dissulfurirhabdus</taxon>
    </lineage>
</organism>
<dbReference type="Gene3D" id="2.30.30.40">
    <property type="entry name" value="SH3 Domains"/>
    <property type="match status" value="1"/>
</dbReference>
<dbReference type="Proteomes" id="UP000469346">
    <property type="component" value="Unassembled WGS sequence"/>
</dbReference>
<dbReference type="Gene3D" id="1.10.287.2610">
    <property type="match status" value="1"/>
</dbReference>
<protein>
    <submittedName>
        <fullName evidence="10">TIGR04211 family SH3 domain-containing protein</fullName>
    </submittedName>
</protein>
<evidence type="ECO:0000256" key="3">
    <source>
        <dbReference type="ARBA" id="ARBA00022729"/>
    </source>
</evidence>
<dbReference type="Pfam" id="PF08239">
    <property type="entry name" value="SH3_3"/>
    <property type="match status" value="1"/>
</dbReference>
<keyword evidence="4 7" id="KW-1133">Transmembrane helix</keyword>
<name>A0A6N9TKW8_DISTH</name>
<accession>A0A6N9TKW8</accession>
<reference evidence="10 11" key="1">
    <citation type="submission" date="2020-02" db="EMBL/GenBank/DDBJ databases">
        <title>Comparative genomics of sulfur disproportionating microorganisms.</title>
        <authorList>
            <person name="Ward L.M."/>
            <person name="Bertran E."/>
            <person name="Johnston D.T."/>
        </authorList>
    </citation>
    <scope>NUCLEOTIDE SEQUENCE [LARGE SCALE GENOMIC DNA]</scope>
    <source>
        <strain evidence="10 11">DSM 100025</strain>
    </source>
</reference>
<comment type="subcellular location">
    <subcellularLocation>
        <location evidence="1">Membrane</location>
        <topology evidence="1">Single-pass membrane protein</topology>
    </subcellularLocation>
</comment>
<feature type="coiled-coil region" evidence="6">
    <location>
        <begin position="116"/>
        <end position="209"/>
    </location>
</feature>
<evidence type="ECO:0000256" key="1">
    <source>
        <dbReference type="ARBA" id="ARBA00004167"/>
    </source>
</evidence>
<dbReference type="EMBL" id="JAAGRR010000025">
    <property type="protein sequence ID" value="NDY41922.1"/>
    <property type="molecule type" value="Genomic_DNA"/>
</dbReference>
<evidence type="ECO:0000256" key="7">
    <source>
        <dbReference type="SAM" id="Phobius"/>
    </source>
</evidence>
<keyword evidence="3 8" id="KW-0732">Signal</keyword>
<gene>
    <name evidence="10" type="ORF">G3N55_03545</name>
</gene>
<evidence type="ECO:0000259" key="9">
    <source>
        <dbReference type="PROSITE" id="PS51781"/>
    </source>
</evidence>
<sequence length="243" mass="26999">MGPSPSFRRRSAVPVDLVLIVLLAASLAAAALPGAAAAEPTEANATTRHYVAPAIEVPLRTGQDTTYRIIALVPNGTPVEVLEEGDKWVRVRLPSGKEGWMPSRFVTTERPLRDVLTEVERERDRLGRRLKEERTLNAALKEELAKARKALAEAEKARDQAQKAYKTLAEDAKDVVALKNAYDESQSEVQKLRQRVAILEQKNQQLERDRFVSYFLAGGGVLLVGWLLGALGGRRKRRSRLEL</sequence>
<dbReference type="GO" id="GO:0016020">
    <property type="term" value="C:membrane"/>
    <property type="evidence" value="ECO:0007669"/>
    <property type="project" value="UniProtKB-SubCell"/>
</dbReference>
<keyword evidence="5 7" id="KW-0472">Membrane</keyword>
<feature type="signal peptide" evidence="8">
    <location>
        <begin position="1"/>
        <end position="30"/>
    </location>
</feature>
<feature type="transmembrane region" description="Helical" evidence="7">
    <location>
        <begin position="211"/>
        <end position="231"/>
    </location>
</feature>
<keyword evidence="2 7" id="KW-0812">Transmembrane</keyword>
<evidence type="ECO:0000256" key="2">
    <source>
        <dbReference type="ARBA" id="ARBA00022692"/>
    </source>
</evidence>
<evidence type="ECO:0000256" key="8">
    <source>
        <dbReference type="SAM" id="SignalP"/>
    </source>
</evidence>
<evidence type="ECO:0000256" key="4">
    <source>
        <dbReference type="ARBA" id="ARBA00022989"/>
    </source>
</evidence>
<evidence type="ECO:0000313" key="11">
    <source>
        <dbReference type="Proteomes" id="UP000469346"/>
    </source>
</evidence>
<evidence type="ECO:0000256" key="5">
    <source>
        <dbReference type="ARBA" id="ARBA00023136"/>
    </source>
</evidence>
<dbReference type="SMART" id="SM00287">
    <property type="entry name" value="SH3b"/>
    <property type="match status" value="1"/>
</dbReference>
<comment type="caution">
    <text evidence="10">The sequence shown here is derived from an EMBL/GenBank/DDBJ whole genome shotgun (WGS) entry which is preliminary data.</text>
</comment>
<evidence type="ECO:0000313" key="10">
    <source>
        <dbReference type="EMBL" id="NDY41922.1"/>
    </source>
</evidence>
<proteinExistence type="predicted"/>
<feature type="domain" description="SH3b" evidence="9">
    <location>
        <begin position="45"/>
        <end position="110"/>
    </location>
</feature>
<dbReference type="InterPro" id="IPR036028">
    <property type="entry name" value="SH3-like_dom_sf"/>
</dbReference>
<keyword evidence="11" id="KW-1185">Reference proteome</keyword>
<dbReference type="NCBIfam" id="TIGR04211">
    <property type="entry name" value="SH3_and_anchor"/>
    <property type="match status" value="1"/>
</dbReference>
<dbReference type="InterPro" id="IPR016476">
    <property type="entry name" value="SH3_dom_pro"/>
</dbReference>
<dbReference type="SUPFAM" id="SSF50044">
    <property type="entry name" value="SH3-domain"/>
    <property type="match status" value="1"/>
</dbReference>
<dbReference type="AlphaFoldDB" id="A0A6N9TKW8"/>
<feature type="chain" id="PRO_5027112862" evidence="8">
    <location>
        <begin position="31"/>
        <end position="243"/>
    </location>
</feature>